<dbReference type="InterPro" id="IPR050796">
    <property type="entry name" value="SCF_F-box_component"/>
</dbReference>
<keyword evidence="3" id="KW-1185">Reference proteome</keyword>
<gene>
    <name evidence="2" type="ORF">CEPIT_LOCUS2634</name>
</gene>
<name>A0AAV0C4C2_9ASTE</name>
<dbReference type="Gene3D" id="1.20.1280.50">
    <property type="match status" value="1"/>
</dbReference>
<organism evidence="2 3">
    <name type="scientific">Cuscuta epithymum</name>
    <dbReference type="NCBI Taxonomy" id="186058"/>
    <lineage>
        <taxon>Eukaryota</taxon>
        <taxon>Viridiplantae</taxon>
        <taxon>Streptophyta</taxon>
        <taxon>Embryophyta</taxon>
        <taxon>Tracheophyta</taxon>
        <taxon>Spermatophyta</taxon>
        <taxon>Magnoliopsida</taxon>
        <taxon>eudicotyledons</taxon>
        <taxon>Gunneridae</taxon>
        <taxon>Pentapetalae</taxon>
        <taxon>asterids</taxon>
        <taxon>lamiids</taxon>
        <taxon>Solanales</taxon>
        <taxon>Convolvulaceae</taxon>
        <taxon>Cuscuteae</taxon>
        <taxon>Cuscuta</taxon>
        <taxon>Cuscuta subgen. Cuscuta</taxon>
    </lineage>
</organism>
<protein>
    <recommendedName>
        <fullName evidence="1">F-box domain-containing protein</fullName>
    </recommendedName>
</protein>
<feature type="domain" description="F-box" evidence="1">
    <location>
        <begin position="7"/>
        <end position="54"/>
    </location>
</feature>
<accession>A0AAV0C4C2</accession>
<reference evidence="2" key="1">
    <citation type="submission" date="2022-07" db="EMBL/GenBank/DDBJ databases">
        <authorList>
            <person name="Macas J."/>
            <person name="Novak P."/>
            <person name="Neumann P."/>
        </authorList>
    </citation>
    <scope>NUCLEOTIDE SEQUENCE</scope>
</reference>
<dbReference type="SMART" id="SM00256">
    <property type="entry name" value="FBOX"/>
    <property type="match status" value="1"/>
</dbReference>
<dbReference type="InterPro" id="IPR013187">
    <property type="entry name" value="F-box-assoc_dom_typ3"/>
</dbReference>
<dbReference type="SUPFAM" id="SSF81383">
    <property type="entry name" value="F-box domain"/>
    <property type="match status" value="1"/>
</dbReference>
<dbReference type="AlphaFoldDB" id="A0AAV0C4C2"/>
<dbReference type="EMBL" id="CAMAPF010000014">
    <property type="protein sequence ID" value="CAH9067809.1"/>
    <property type="molecule type" value="Genomic_DNA"/>
</dbReference>
<proteinExistence type="predicted"/>
<dbReference type="Pfam" id="PF08268">
    <property type="entry name" value="FBA_3"/>
    <property type="match status" value="1"/>
</dbReference>
<sequence length="325" mass="36884">MKGAGMESGIPFLPEEIITDILKRLSVKSLHRCQSVCHLWRNLIKVPSFIIDHLNRSNQQIPSLITRFRGTSKLNSLDLDMVLHEVQDGPPIYIIGASKIVCSCNGLLCVEIRLSRPPIPPTLSIWNPAIGEYMQVPTIRRVNADVSNYHLSFGFRPFVNVYKIVLICEVLGEVVVGVQVYSLTTNSWKDIEFGNLEGKCWFHQSITVNGSVFWYVTNEMPFDVFDLTSVIVLFDLAMEEFKLIAPPPGLSRMGEGMPTVYENKLALIYSYDSRISKNAWIDLWVMEHCIGASWTKKFTFGPYPRIMQPMTLCMNQCSSHWSASI</sequence>
<dbReference type="Pfam" id="PF00646">
    <property type="entry name" value="F-box"/>
    <property type="match status" value="1"/>
</dbReference>
<dbReference type="InterPro" id="IPR001810">
    <property type="entry name" value="F-box_dom"/>
</dbReference>
<comment type="caution">
    <text evidence="2">The sequence shown here is derived from an EMBL/GenBank/DDBJ whole genome shotgun (WGS) entry which is preliminary data.</text>
</comment>
<dbReference type="PROSITE" id="PS50181">
    <property type="entry name" value="FBOX"/>
    <property type="match status" value="1"/>
</dbReference>
<dbReference type="PANTHER" id="PTHR31672:SF10">
    <property type="entry name" value="F-BOX DOMAIN-CONTAINING PROTEIN"/>
    <property type="match status" value="1"/>
</dbReference>
<dbReference type="Proteomes" id="UP001152523">
    <property type="component" value="Unassembled WGS sequence"/>
</dbReference>
<evidence type="ECO:0000313" key="3">
    <source>
        <dbReference type="Proteomes" id="UP001152523"/>
    </source>
</evidence>
<dbReference type="InterPro" id="IPR036047">
    <property type="entry name" value="F-box-like_dom_sf"/>
</dbReference>
<dbReference type="InterPro" id="IPR017451">
    <property type="entry name" value="F-box-assoc_interact_dom"/>
</dbReference>
<evidence type="ECO:0000313" key="2">
    <source>
        <dbReference type="EMBL" id="CAH9067809.1"/>
    </source>
</evidence>
<dbReference type="NCBIfam" id="TIGR01640">
    <property type="entry name" value="F_box_assoc_1"/>
    <property type="match status" value="1"/>
</dbReference>
<evidence type="ECO:0000259" key="1">
    <source>
        <dbReference type="PROSITE" id="PS50181"/>
    </source>
</evidence>
<dbReference type="PANTHER" id="PTHR31672">
    <property type="entry name" value="BNACNNG10540D PROTEIN"/>
    <property type="match status" value="1"/>
</dbReference>